<organism evidence="11 12">
    <name type="scientific">Chaetoceros tenuissimus</name>
    <dbReference type="NCBI Taxonomy" id="426638"/>
    <lineage>
        <taxon>Eukaryota</taxon>
        <taxon>Sar</taxon>
        <taxon>Stramenopiles</taxon>
        <taxon>Ochrophyta</taxon>
        <taxon>Bacillariophyta</taxon>
        <taxon>Coscinodiscophyceae</taxon>
        <taxon>Chaetocerotophycidae</taxon>
        <taxon>Chaetocerotales</taxon>
        <taxon>Chaetocerotaceae</taxon>
        <taxon>Chaetoceros</taxon>
    </lineage>
</organism>
<dbReference type="CDD" id="cd15777">
    <property type="entry name" value="CRBN_C_like"/>
    <property type="match status" value="1"/>
</dbReference>
<dbReference type="PROSITE" id="PS51788">
    <property type="entry name" value="CULT"/>
    <property type="match status" value="1"/>
</dbReference>
<dbReference type="GO" id="GO:0046872">
    <property type="term" value="F:metal ion binding"/>
    <property type="evidence" value="ECO:0007669"/>
    <property type="project" value="UniProtKB-KW"/>
</dbReference>
<proteinExistence type="inferred from homology"/>
<dbReference type="GO" id="GO:0005634">
    <property type="term" value="C:nucleus"/>
    <property type="evidence" value="ECO:0007669"/>
    <property type="project" value="UniProtKB-SubCell"/>
</dbReference>
<evidence type="ECO:0000259" key="10">
    <source>
        <dbReference type="PROSITE" id="PS51788"/>
    </source>
</evidence>
<sequence>MSEDQSSEHSDSSHSSSHVGYEIGMILYDEDGSSEDVVAESSSSSSIDEHDSNDTISSNNNNESPQARMHTYLPGTAYEIYPVELLQQKSQSHHDCKGSTEWLHSKLDTDITQVPILQLDGVVLFPNNTLPLRITDASFCRYLKEQIEAAKLESIHWDNTESNFGNKRQVRIGIVTRLRHRRRRQHLQRRIHDIEESGQEREESDRPINRRMGRWNMARIRRNRIPTRNEDDDETANNDHSDVGDGSHNDALEGDEDENRSRNLHSGRRLPPEQRSINYGRNISNDRLKDRIGTFATIISVNEENDEGSDGDNGQHLIITTMSTGRFKVDSPVNNNNEDNDDDDFVWRMYNVKEIDDTQISIPIKRKRLCKDSICGENKDESDVILHRRNDQILDISRRSHLPIFALKMIWPSYLVSSIIDEIQTNPLYRGVKKIIPDARLQFSGNFSFWLCANLAFSQNEKLDLLEIDTEVERLKLILKMMHKRIQYIRCKQCKSNIALMTEVFSLKMAEGTSGNYVNEYGVVHQTTTLKTSLEGAIVCVGGAETRDSWFDGYSWTISYCATCFNHLGWKFIRTRNDLEPRNFWGLSGSQIE</sequence>
<evidence type="ECO:0000313" key="12">
    <source>
        <dbReference type="Proteomes" id="UP001054902"/>
    </source>
</evidence>
<evidence type="ECO:0000256" key="1">
    <source>
        <dbReference type="ARBA" id="ARBA00004123"/>
    </source>
</evidence>
<feature type="domain" description="CULT" evidence="10">
    <location>
        <begin position="486"/>
        <end position="593"/>
    </location>
</feature>
<keyword evidence="8" id="KW-0539">Nucleus</keyword>
<protein>
    <recommendedName>
        <fullName evidence="4">Protein cereblon</fullName>
    </recommendedName>
</protein>
<comment type="similarity">
    <text evidence="3">Belongs to the CRBN family.</text>
</comment>
<keyword evidence="6" id="KW-0833">Ubl conjugation pathway</keyword>
<dbReference type="InterPro" id="IPR004910">
    <property type="entry name" value="Yippee/Mis18/Cereblon"/>
</dbReference>
<dbReference type="InterPro" id="IPR034750">
    <property type="entry name" value="CULT"/>
</dbReference>
<evidence type="ECO:0000256" key="4">
    <source>
        <dbReference type="ARBA" id="ARBA00014394"/>
    </source>
</evidence>
<dbReference type="Pfam" id="PF02190">
    <property type="entry name" value="LON_substr_bdg"/>
    <property type="match status" value="1"/>
</dbReference>
<evidence type="ECO:0000256" key="2">
    <source>
        <dbReference type="ARBA" id="ARBA00004906"/>
    </source>
</evidence>
<comment type="caution">
    <text evidence="11">The sequence shown here is derived from an EMBL/GenBank/DDBJ whole genome shotgun (WGS) entry which is preliminary data.</text>
</comment>
<dbReference type="EMBL" id="BLLK01000045">
    <property type="protein sequence ID" value="GFH51312.1"/>
    <property type="molecule type" value="Genomic_DNA"/>
</dbReference>
<feature type="compositionally biased region" description="Basic and acidic residues" evidence="9">
    <location>
        <begin position="1"/>
        <end position="12"/>
    </location>
</feature>
<dbReference type="AlphaFoldDB" id="A0AAD3CSC8"/>
<evidence type="ECO:0000256" key="5">
    <source>
        <dbReference type="ARBA" id="ARBA00022723"/>
    </source>
</evidence>
<evidence type="ECO:0000256" key="8">
    <source>
        <dbReference type="ARBA" id="ARBA00023242"/>
    </source>
</evidence>
<feature type="region of interest" description="Disordered" evidence="9">
    <location>
        <begin position="221"/>
        <end position="282"/>
    </location>
</feature>
<keyword evidence="5" id="KW-0479">Metal-binding</keyword>
<feature type="region of interest" description="Disordered" evidence="9">
    <location>
        <begin position="185"/>
        <end position="209"/>
    </location>
</feature>
<evidence type="ECO:0000256" key="3">
    <source>
        <dbReference type="ARBA" id="ARBA00005293"/>
    </source>
</evidence>
<dbReference type="FunFam" id="2.170.150.20:FF:000007">
    <property type="entry name" value="Protein cereblon"/>
    <property type="match status" value="1"/>
</dbReference>
<dbReference type="InterPro" id="IPR046336">
    <property type="entry name" value="Lon_prtase_N_sf"/>
</dbReference>
<dbReference type="Gene3D" id="1.20.58.1480">
    <property type="match status" value="1"/>
</dbReference>
<evidence type="ECO:0000256" key="7">
    <source>
        <dbReference type="ARBA" id="ARBA00022833"/>
    </source>
</evidence>
<comment type="pathway">
    <text evidence="2">Protein modification; protein ubiquitination.</text>
</comment>
<feature type="compositionally biased region" description="Acidic residues" evidence="9">
    <location>
        <begin position="28"/>
        <end position="38"/>
    </location>
</feature>
<name>A0AAD3CSC8_9STRA</name>
<accession>A0AAD3CSC8</accession>
<evidence type="ECO:0000256" key="6">
    <source>
        <dbReference type="ARBA" id="ARBA00022786"/>
    </source>
</evidence>
<feature type="compositionally biased region" description="Basic and acidic residues" evidence="9">
    <location>
        <begin position="237"/>
        <end position="251"/>
    </location>
</feature>
<feature type="compositionally biased region" description="Basic and acidic residues" evidence="9">
    <location>
        <begin position="190"/>
        <end position="208"/>
    </location>
</feature>
<keyword evidence="7" id="KW-0862">Zinc</keyword>
<dbReference type="Pfam" id="PF03226">
    <property type="entry name" value="Yippee-Mis18"/>
    <property type="match status" value="1"/>
</dbReference>
<evidence type="ECO:0000256" key="9">
    <source>
        <dbReference type="SAM" id="MobiDB-lite"/>
    </source>
</evidence>
<dbReference type="InterPro" id="IPR003111">
    <property type="entry name" value="Lon_prtase_N"/>
</dbReference>
<dbReference type="Proteomes" id="UP001054902">
    <property type="component" value="Unassembled WGS sequence"/>
</dbReference>
<dbReference type="Gene3D" id="2.170.150.20">
    <property type="entry name" value="Peptide methionine sulfoxide reductase"/>
    <property type="match status" value="1"/>
</dbReference>
<gene>
    <name evidence="11" type="ORF">CTEN210_07788</name>
</gene>
<feature type="region of interest" description="Disordered" evidence="9">
    <location>
        <begin position="1"/>
        <end position="68"/>
    </location>
</feature>
<dbReference type="SMART" id="SM00464">
    <property type="entry name" value="LON"/>
    <property type="match status" value="1"/>
</dbReference>
<dbReference type="Gene3D" id="2.30.130.40">
    <property type="entry name" value="LON domain-like"/>
    <property type="match status" value="1"/>
</dbReference>
<comment type="subcellular location">
    <subcellularLocation>
        <location evidence="1">Nucleus</location>
    </subcellularLocation>
</comment>
<reference evidence="11 12" key="1">
    <citation type="journal article" date="2021" name="Sci. Rep.">
        <title>The genome of the diatom Chaetoceros tenuissimus carries an ancient integrated fragment of an extant virus.</title>
        <authorList>
            <person name="Hongo Y."/>
            <person name="Kimura K."/>
            <person name="Takaki Y."/>
            <person name="Yoshida Y."/>
            <person name="Baba S."/>
            <person name="Kobayashi G."/>
            <person name="Nagasaki K."/>
            <person name="Hano T."/>
            <person name="Tomaru Y."/>
        </authorList>
    </citation>
    <scope>NUCLEOTIDE SEQUENCE [LARGE SCALE GENOMIC DNA]</scope>
    <source>
        <strain evidence="11 12">NIES-3715</strain>
    </source>
</reference>
<keyword evidence="12" id="KW-1185">Reference proteome</keyword>
<evidence type="ECO:0000313" key="11">
    <source>
        <dbReference type="EMBL" id="GFH51312.1"/>
    </source>
</evidence>
<feature type="compositionally biased region" description="Low complexity" evidence="9">
    <location>
        <begin position="54"/>
        <end position="64"/>
    </location>
</feature>